<evidence type="ECO:0000313" key="2">
    <source>
        <dbReference type="EMBL" id="CDW84706.1"/>
    </source>
</evidence>
<accession>A0A078ARU1</accession>
<evidence type="ECO:0000256" key="1">
    <source>
        <dbReference type="SAM" id="Phobius"/>
    </source>
</evidence>
<organism evidence="2 3">
    <name type="scientific">Stylonychia lemnae</name>
    <name type="common">Ciliate</name>
    <dbReference type="NCBI Taxonomy" id="5949"/>
    <lineage>
        <taxon>Eukaryota</taxon>
        <taxon>Sar</taxon>
        <taxon>Alveolata</taxon>
        <taxon>Ciliophora</taxon>
        <taxon>Intramacronucleata</taxon>
        <taxon>Spirotrichea</taxon>
        <taxon>Stichotrichia</taxon>
        <taxon>Sporadotrichida</taxon>
        <taxon>Oxytrichidae</taxon>
        <taxon>Stylonychinae</taxon>
        <taxon>Stylonychia</taxon>
    </lineage>
</organism>
<dbReference type="AlphaFoldDB" id="A0A078ARU1"/>
<gene>
    <name evidence="2" type="primary">Contig16635.g17720</name>
    <name evidence="2" type="ORF">STYLEM_13772</name>
</gene>
<keyword evidence="1" id="KW-0812">Transmembrane</keyword>
<dbReference type="InParanoid" id="A0A078ARU1"/>
<protein>
    <submittedName>
        <fullName evidence="2">Uncharacterized protein</fullName>
    </submittedName>
</protein>
<keyword evidence="3" id="KW-1185">Reference proteome</keyword>
<feature type="transmembrane region" description="Helical" evidence="1">
    <location>
        <begin position="58"/>
        <end position="74"/>
    </location>
</feature>
<reference evidence="2 3" key="1">
    <citation type="submission" date="2014-06" db="EMBL/GenBank/DDBJ databases">
        <authorList>
            <person name="Swart Estienne"/>
        </authorList>
    </citation>
    <scope>NUCLEOTIDE SEQUENCE [LARGE SCALE GENOMIC DNA]</scope>
    <source>
        <strain evidence="2 3">130c</strain>
    </source>
</reference>
<keyword evidence="1" id="KW-1133">Transmembrane helix</keyword>
<dbReference type="EMBL" id="CCKQ01013079">
    <property type="protein sequence ID" value="CDW84706.1"/>
    <property type="molecule type" value="Genomic_DNA"/>
</dbReference>
<proteinExistence type="predicted"/>
<feature type="transmembrane region" description="Helical" evidence="1">
    <location>
        <begin position="21"/>
        <end position="43"/>
    </location>
</feature>
<evidence type="ECO:0000313" key="3">
    <source>
        <dbReference type="Proteomes" id="UP000039865"/>
    </source>
</evidence>
<dbReference type="Proteomes" id="UP000039865">
    <property type="component" value="Unassembled WGS sequence"/>
</dbReference>
<sequence>MTFISYLIQFCRDFLKEWFDILQQLVYICTTIIVISVVSLSIIDGRIYNEFARVFEDQFPIFFLIITAMLYKVYEQYQKKIKRGVQSQDYDESESEYVRQYIYEITPTKRFKSEGRMRGMCREIMSILGIHDSDEKKLIKETLKSKARVNNTYIRRSLFKDYDEIQQIITTPEKQRKQY</sequence>
<name>A0A078ARU1_STYLE</name>
<keyword evidence="1" id="KW-0472">Membrane</keyword>